<dbReference type="EMBL" id="JAYGIL010000008">
    <property type="protein sequence ID" value="MEA5402902.1"/>
    <property type="molecule type" value="Genomic_DNA"/>
</dbReference>
<dbReference type="Proteomes" id="UP001303899">
    <property type="component" value="Unassembled WGS sequence"/>
</dbReference>
<keyword evidence="2" id="KW-1185">Reference proteome</keyword>
<reference evidence="1 2" key="1">
    <citation type="submission" date="2023-12" db="EMBL/GenBank/DDBJ databases">
        <title>Novel species of the genus Arcicella isolated from rivers.</title>
        <authorList>
            <person name="Lu H."/>
        </authorList>
    </citation>
    <scope>NUCLEOTIDE SEQUENCE [LARGE SCALE GENOMIC DNA]</scope>
    <source>
        <strain evidence="1 2">DC2W</strain>
    </source>
</reference>
<evidence type="ECO:0000313" key="1">
    <source>
        <dbReference type="EMBL" id="MEA5402902.1"/>
    </source>
</evidence>
<name>A0ABU5S392_9BACT</name>
<accession>A0ABU5S392</accession>
<dbReference type="NCBIfam" id="NF038153">
    <property type="entry name" value="lant_leader_L1a"/>
    <property type="match status" value="1"/>
</dbReference>
<dbReference type="InterPro" id="IPR058238">
    <property type="entry name" value="Lant_leader_dom"/>
</dbReference>
<dbReference type="RefSeq" id="WP_323327908.1">
    <property type="nucleotide sequence ID" value="NZ_JAYGIL010000008.1"/>
</dbReference>
<comment type="caution">
    <text evidence="1">The sequence shown here is derived from an EMBL/GenBank/DDBJ whole genome shotgun (WGS) entry which is preliminary data.</text>
</comment>
<evidence type="ECO:0000313" key="2">
    <source>
        <dbReference type="Proteomes" id="UP001303899"/>
    </source>
</evidence>
<protein>
    <submittedName>
        <fullName evidence="1">Class I lanthipeptide</fullName>
    </submittedName>
</protein>
<gene>
    <name evidence="1" type="ORF">VB776_08250</name>
</gene>
<sequence length="77" mass="8034">MKKKIASKLTLGKRSVATLSEESMTQVNGGNYTQSGVTGGCGAGSGGNTMTWGPSTSIMCPRPTDNCVTFNHQFTCL</sequence>
<organism evidence="1 2">
    <name type="scientific">Arcicella gelida</name>
    <dbReference type="NCBI Taxonomy" id="2984195"/>
    <lineage>
        <taxon>Bacteria</taxon>
        <taxon>Pseudomonadati</taxon>
        <taxon>Bacteroidota</taxon>
        <taxon>Cytophagia</taxon>
        <taxon>Cytophagales</taxon>
        <taxon>Flectobacillaceae</taxon>
        <taxon>Arcicella</taxon>
    </lineage>
</organism>
<proteinExistence type="predicted"/>